<name>A0A507ZXJ5_9GAMM</name>
<protein>
    <recommendedName>
        <fullName evidence="5">Secreted protein</fullName>
    </recommendedName>
</protein>
<evidence type="ECO:0000256" key="2">
    <source>
        <dbReference type="SAM" id="SignalP"/>
    </source>
</evidence>
<evidence type="ECO:0000313" key="3">
    <source>
        <dbReference type="EMBL" id="TQD39495.1"/>
    </source>
</evidence>
<feature type="compositionally biased region" description="Polar residues" evidence="1">
    <location>
        <begin position="34"/>
        <end position="43"/>
    </location>
</feature>
<accession>A0A507ZXJ5</accession>
<keyword evidence="4" id="KW-1185">Reference proteome</keyword>
<organism evidence="3 4">
    <name type="scientific">Marilutibacter aestuarii</name>
    <dbReference type="NCBI Taxonomy" id="1706195"/>
    <lineage>
        <taxon>Bacteria</taxon>
        <taxon>Pseudomonadati</taxon>
        <taxon>Pseudomonadota</taxon>
        <taxon>Gammaproteobacteria</taxon>
        <taxon>Lysobacterales</taxon>
        <taxon>Lysobacteraceae</taxon>
        <taxon>Marilutibacter</taxon>
    </lineage>
</organism>
<feature type="signal peptide" evidence="2">
    <location>
        <begin position="1"/>
        <end position="19"/>
    </location>
</feature>
<dbReference type="AlphaFoldDB" id="A0A507ZXJ5"/>
<evidence type="ECO:0008006" key="5">
    <source>
        <dbReference type="Google" id="ProtNLM"/>
    </source>
</evidence>
<reference evidence="3 4" key="1">
    <citation type="submission" date="2019-06" db="EMBL/GenBank/DDBJ databases">
        <title>Lysobacter alkalisoli sp. nov. isolated from saline soil.</title>
        <authorList>
            <person name="Sun J.-Q."/>
            <person name="Xu L."/>
        </authorList>
    </citation>
    <scope>NUCLEOTIDE SEQUENCE [LARGE SCALE GENOMIC DNA]</scope>
    <source>
        <strain evidence="3 4">JCM 31130</strain>
    </source>
</reference>
<dbReference type="RefSeq" id="WP_141519615.1">
    <property type="nucleotide sequence ID" value="NZ_VICE01000148.1"/>
</dbReference>
<feature type="compositionally biased region" description="Low complexity" evidence="1">
    <location>
        <begin position="45"/>
        <end position="58"/>
    </location>
</feature>
<sequence>MRRICLCLVIALVAAPAVAREVKLSSPNGGGCSDSASSVTESKQAAAPPRASRSKPAPNETRAKPSVHGDAAPSGRLQSPRWHSFLPGMVR</sequence>
<feature type="region of interest" description="Disordered" evidence="1">
    <location>
        <begin position="23"/>
        <end position="91"/>
    </location>
</feature>
<comment type="caution">
    <text evidence="3">The sequence shown here is derived from an EMBL/GenBank/DDBJ whole genome shotgun (WGS) entry which is preliminary data.</text>
</comment>
<keyword evidence="2" id="KW-0732">Signal</keyword>
<dbReference type="EMBL" id="VICE01000148">
    <property type="protein sequence ID" value="TQD39495.1"/>
    <property type="molecule type" value="Genomic_DNA"/>
</dbReference>
<evidence type="ECO:0000313" key="4">
    <source>
        <dbReference type="Proteomes" id="UP000318212"/>
    </source>
</evidence>
<gene>
    <name evidence="3" type="ORF">FKV25_15105</name>
</gene>
<proteinExistence type="predicted"/>
<dbReference type="Proteomes" id="UP000318212">
    <property type="component" value="Unassembled WGS sequence"/>
</dbReference>
<feature type="chain" id="PRO_5021259717" description="Secreted protein" evidence="2">
    <location>
        <begin position="20"/>
        <end position="91"/>
    </location>
</feature>
<evidence type="ECO:0000256" key="1">
    <source>
        <dbReference type="SAM" id="MobiDB-lite"/>
    </source>
</evidence>
<dbReference type="OrthoDB" id="6028468at2"/>